<sequence length="976" mass="109623">MPQASRSNARHESKDAQKAIEKEQKRSRGAMSCAECRRLKLKCDKTVPCSSCKRRGCSAICPNGVLITGQGTRFVLADTEKLHQKIAQMSDRIRQLEDALTIMQSSTTNEPHPLLHRELLGIKSIIDLHAAVDEIQASRESQEADVNSQYIDAFGTLAIRDDGAATFYGPSAGSEVSALHALQFLPGRRTIPSQRFSPKQELPTNVKRLTTAFPLSPTVGTDTTVDLLYLIEHHLPAWPHAHRLCKLYLEQAPWFFGAVTKRELVEETLPLWYTEASDLIPLGSVAPQQRSADSVDDNSSENLAKGPHELALMFMILCFGALTDIDLPAAPDNSEADMYFQLTRAALNLEPILERPPSIATVQTLSLMAIYQGICSGEHSIESTWATFGLATKLAQSVNRDCARWKLSPAEVQKRRALFWELFITDCWQSLATGRLASFSLPYVDCELPSDPDEKLDEHGAIIPSFPSWKARFGYECVSAVVKNTLTAKVPKYSVIVELDRKIRDMALPKYAQGVPPTGAGLADTMSHFMPINYRHLTLLYVHRCFFAEAVSSSPTDPMKSQYAPSFLAGYRSASEILTSLRTAFSMFPRQIARFWVLWTHAFSSAVMLASVVTHAIGSGAKSKITSAALLELRMAVDLFEMASVHGGRAVKFLPILQRLLQKAQEINSNAQPPVVRNDMFSPTPSDDNKDELYIFSGQTHTVATKVHPPTVSSRSSQYSPSQTSSKASTPSASSQQNYVNLHPTLVDQWNGFEGHLNTQIYNAQQVFYNDSHQVYHDHAPVADHRQHALVPPVSQAVPETYYNQHSYDQEHSYPQHQTSYETSPPAHSSHSQYSGVPAVSVQPANDQYWSPPQHKHQDQQYQNQQYQDQNQQYQTQQYQGQEYQGHQYQDQRYQDHQYQDHQYHGHGHPQQPHDHVQYQTYNNYGHQPQPQQQQQQSQLYPAPQGPVYGGLPPDHQSLQETWQSFMYTVNSPRPT</sequence>
<evidence type="ECO:0008006" key="10">
    <source>
        <dbReference type="Google" id="ProtNLM"/>
    </source>
</evidence>
<evidence type="ECO:0000259" key="6">
    <source>
        <dbReference type="PROSITE" id="PS50048"/>
    </source>
</evidence>
<feature type="compositionally biased region" description="Basic and acidic residues" evidence="5">
    <location>
        <begin position="893"/>
        <end position="904"/>
    </location>
</feature>
<dbReference type="GO" id="GO:0005634">
    <property type="term" value="C:nucleus"/>
    <property type="evidence" value="ECO:0007669"/>
    <property type="project" value="UniProtKB-SubCell"/>
</dbReference>
<dbReference type="InterPro" id="IPR036864">
    <property type="entry name" value="Zn2-C6_fun-type_DNA-bd_sf"/>
</dbReference>
<dbReference type="InterPro" id="IPR050613">
    <property type="entry name" value="Sec_Metabolite_Reg"/>
</dbReference>
<organism evidence="9">
    <name type="scientific">Serpula lacrymans var. lacrymans (strain S7.3)</name>
    <name type="common">Dry rot fungus</name>
    <dbReference type="NCBI Taxonomy" id="936435"/>
    <lineage>
        <taxon>Eukaryota</taxon>
        <taxon>Fungi</taxon>
        <taxon>Dikarya</taxon>
        <taxon>Basidiomycota</taxon>
        <taxon>Agaricomycotina</taxon>
        <taxon>Agaricomycetes</taxon>
        <taxon>Agaricomycetidae</taxon>
        <taxon>Boletales</taxon>
        <taxon>Coniophorineae</taxon>
        <taxon>Serpulaceae</taxon>
        <taxon>Serpula</taxon>
    </lineage>
</organism>
<dbReference type="eggNOG" id="ENOG502SIHW">
    <property type="taxonomic scope" value="Eukaryota"/>
</dbReference>
<dbReference type="InterPro" id="IPR001138">
    <property type="entry name" value="Zn2Cys6_DnaBD"/>
</dbReference>
<dbReference type="PANTHER" id="PTHR31001:SF56">
    <property type="entry name" value="ZN(2)-C6 FUNGAL-TYPE DOMAIN-CONTAINING PROTEIN"/>
    <property type="match status" value="1"/>
</dbReference>
<feature type="compositionally biased region" description="Polar residues" evidence="5">
    <location>
        <begin position="918"/>
        <end position="927"/>
    </location>
</feature>
<dbReference type="PROSITE" id="PS51379">
    <property type="entry name" value="4FE4S_FER_2"/>
    <property type="match status" value="1"/>
</dbReference>
<keyword evidence="3" id="KW-0539">Nucleus</keyword>
<feature type="compositionally biased region" description="Basic and acidic residues" evidence="5">
    <location>
        <begin position="9"/>
        <end position="25"/>
    </location>
</feature>
<feature type="domain" description="4Fe-4S ferredoxin-type" evidence="7">
    <location>
        <begin position="39"/>
        <end position="71"/>
    </location>
</feature>
<evidence type="ECO:0000259" key="7">
    <source>
        <dbReference type="PROSITE" id="PS51379"/>
    </source>
</evidence>
<comment type="subcellular location">
    <subcellularLocation>
        <location evidence="1">Nucleus</location>
    </subcellularLocation>
</comment>
<evidence type="ECO:0000256" key="2">
    <source>
        <dbReference type="ARBA" id="ARBA00022723"/>
    </source>
</evidence>
<dbReference type="PROSITE" id="PS00463">
    <property type="entry name" value="ZN2_CY6_FUNGAL_1"/>
    <property type="match status" value="1"/>
</dbReference>
<dbReference type="SMART" id="SM00906">
    <property type="entry name" value="Fungal_trans"/>
    <property type="match status" value="1"/>
</dbReference>
<dbReference type="Gene3D" id="4.10.240.10">
    <property type="entry name" value="Zn(2)-C6 fungal-type DNA-binding domain"/>
    <property type="match status" value="1"/>
</dbReference>
<dbReference type="GO" id="GO:0000981">
    <property type="term" value="F:DNA-binding transcription factor activity, RNA polymerase II-specific"/>
    <property type="evidence" value="ECO:0007669"/>
    <property type="project" value="InterPro"/>
</dbReference>
<proteinExistence type="predicted"/>
<dbReference type="OrthoDB" id="424974at2759"/>
<evidence type="ECO:0000256" key="5">
    <source>
        <dbReference type="SAM" id="MobiDB-lite"/>
    </source>
</evidence>
<protein>
    <recommendedName>
        <fullName evidence="10">Zn(2)-C6 fungal-type domain-containing protein</fullName>
    </recommendedName>
</protein>
<feature type="domain" description="Zn(2)-C6 fungal-type" evidence="6">
    <location>
        <begin position="32"/>
        <end position="61"/>
    </location>
</feature>
<feature type="compositionally biased region" description="Low complexity" evidence="5">
    <location>
        <begin position="709"/>
        <end position="736"/>
    </location>
</feature>
<dbReference type="PANTHER" id="PTHR31001">
    <property type="entry name" value="UNCHARACTERIZED TRANSCRIPTIONAL REGULATORY PROTEIN"/>
    <property type="match status" value="1"/>
</dbReference>
<feature type="compositionally biased region" description="Polar residues" evidence="5">
    <location>
        <begin position="815"/>
        <end position="835"/>
    </location>
</feature>
<feature type="region of interest" description="Disordered" evidence="5">
    <location>
        <begin position="810"/>
        <end position="962"/>
    </location>
</feature>
<gene>
    <name evidence="8" type="ORF">SERLA73DRAFT_87647</name>
</gene>
<evidence type="ECO:0000313" key="8">
    <source>
        <dbReference type="EMBL" id="EGO01177.1"/>
    </source>
</evidence>
<dbReference type="InterPro" id="IPR007219">
    <property type="entry name" value="XnlR_reg_dom"/>
</dbReference>
<dbReference type="Proteomes" id="UP000008063">
    <property type="component" value="Unassembled WGS sequence"/>
</dbReference>
<dbReference type="InParanoid" id="F8PRU2"/>
<evidence type="ECO:0000256" key="4">
    <source>
        <dbReference type="SAM" id="Coils"/>
    </source>
</evidence>
<dbReference type="HOGENOM" id="CLU_007340_0_0_1"/>
<dbReference type="GO" id="GO:0003677">
    <property type="term" value="F:DNA binding"/>
    <property type="evidence" value="ECO:0007669"/>
    <property type="project" value="InterPro"/>
</dbReference>
<keyword evidence="2" id="KW-0479">Metal-binding</keyword>
<dbReference type="PROSITE" id="PS50048">
    <property type="entry name" value="ZN2_CY6_FUNGAL_2"/>
    <property type="match status" value="1"/>
</dbReference>
<keyword evidence="4" id="KW-0175">Coiled coil</keyword>
<dbReference type="SMART" id="SM00066">
    <property type="entry name" value="GAL4"/>
    <property type="match status" value="1"/>
</dbReference>
<dbReference type="CDD" id="cd12148">
    <property type="entry name" value="fungal_TF_MHR"/>
    <property type="match status" value="1"/>
</dbReference>
<dbReference type="STRING" id="936435.F8PRU2"/>
<dbReference type="EMBL" id="GL945478">
    <property type="protein sequence ID" value="EGO01177.1"/>
    <property type="molecule type" value="Genomic_DNA"/>
</dbReference>
<dbReference type="Pfam" id="PF04082">
    <property type="entry name" value="Fungal_trans"/>
    <property type="match status" value="1"/>
</dbReference>
<dbReference type="AlphaFoldDB" id="F8PRU2"/>
<feature type="compositionally biased region" description="Low complexity" evidence="5">
    <location>
        <begin position="928"/>
        <end position="943"/>
    </location>
</feature>
<evidence type="ECO:0000313" key="9">
    <source>
        <dbReference type="Proteomes" id="UP000008063"/>
    </source>
</evidence>
<feature type="region of interest" description="Disordered" evidence="5">
    <location>
        <begin position="1"/>
        <end position="25"/>
    </location>
</feature>
<dbReference type="GO" id="GO:0008270">
    <property type="term" value="F:zinc ion binding"/>
    <property type="evidence" value="ECO:0007669"/>
    <property type="project" value="InterPro"/>
</dbReference>
<name>F8PRU2_SERL3</name>
<feature type="coiled-coil region" evidence="4">
    <location>
        <begin position="79"/>
        <end position="106"/>
    </location>
</feature>
<dbReference type="CDD" id="cd00067">
    <property type="entry name" value="GAL4"/>
    <property type="match status" value="1"/>
</dbReference>
<feature type="compositionally biased region" description="Low complexity" evidence="5">
    <location>
        <begin position="860"/>
        <end position="892"/>
    </location>
</feature>
<evidence type="ECO:0000256" key="1">
    <source>
        <dbReference type="ARBA" id="ARBA00004123"/>
    </source>
</evidence>
<dbReference type="OMA" id="FITDGWQ"/>
<dbReference type="SUPFAM" id="SSF57701">
    <property type="entry name" value="Zn2/Cys6 DNA-binding domain"/>
    <property type="match status" value="1"/>
</dbReference>
<evidence type="ECO:0000256" key="3">
    <source>
        <dbReference type="ARBA" id="ARBA00023242"/>
    </source>
</evidence>
<dbReference type="InterPro" id="IPR017896">
    <property type="entry name" value="4Fe4S_Fe-S-bd"/>
</dbReference>
<feature type="region of interest" description="Disordered" evidence="5">
    <location>
        <begin position="705"/>
        <end position="736"/>
    </location>
</feature>
<accession>F8PRU2</accession>
<dbReference type="GO" id="GO:0006351">
    <property type="term" value="P:DNA-templated transcription"/>
    <property type="evidence" value="ECO:0007669"/>
    <property type="project" value="InterPro"/>
</dbReference>
<keyword evidence="9" id="KW-1185">Reference proteome</keyword>
<reference evidence="9" key="1">
    <citation type="journal article" date="2011" name="Science">
        <title>The plant cell wall-decomposing machinery underlies the functional diversity of forest fungi.</title>
        <authorList>
            <person name="Eastwood D.C."/>
            <person name="Floudas D."/>
            <person name="Binder M."/>
            <person name="Majcherczyk A."/>
            <person name="Schneider P."/>
            <person name="Aerts A."/>
            <person name="Asiegbu F.O."/>
            <person name="Baker S.E."/>
            <person name="Barry K."/>
            <person name="Bendiksby M."/>
            <person name="Blumentritt M."/>
            <person name="Coutinho P.M."/>
            <person name="Cullen D."/>
            <person name="de Vries R.P."/>
            <person name="Gathman A."/>
            <person name="Goodell B."/>
            <person name="Henrissat B."/>
            <person name="Ihrmark K."/>
            <person name="Kauserud H."/>
            <person name="Kohler A."/>
            <person name="LaButti K."/>
            <person name="Lapidus A."/>
            <person name="Lavin J.L."/>
            <person name="Lee Y.-H."/>
            <person name="Lindquist E."/>
            <person name="Lilly W."/>
            <person name="Lucas S."/>
            <person name="Morin E."/>
            <person name="Murat C."/>
            <person name="Oguiza J.A."/>
            <person name="Park J."/>
            <person name="Pisabarro A.G."/>
            <person name="Riley R."/>
            <person name="Rosling A."/>
            <person name="Salamov A."/>
            <person name="Schmidt O."/>
            <person name="Schmutz J."/>
            <person name="Skrede I."/>
            <person name="Stenlid J."/>
            <person name="Wiebenga A."/>
            <person name="Xie X."/>
            <person name="Kuees U."/>
            <person name="Hibbett D.S."/>
            <person name="Hoffmeister D."/>
            <person name="Hoegberg N."/>
            <person name="Martin F."/>
            <person name="Grigoriev I.V."/>
            <person name="Watkinson S.C."/>
        </authorList>
    </citation>
    <scope>NUCLEOTIDE SEQUENCE [LARGE SCALE GENOMIC DNA]</scope>
    <source>
        <strain evidence="9">strain S7.3</strain>
    </source>
</reference>